<accession>G4CU63</accession>
<comment type="caution">
    <text evidence="1">The sequence shown here is derived from an EMBL/GenBank/DDBJ whole genome shotgun (WGS) entry which is preliminary data.</text>
</comment>
<proteinExistence type="predicted"/>
<keyword evidence="2" id="KW-1185">Reference proteome</keyword>
<organism evidence="1 2">
    <name type="scientific">Cutibacterium avidum ATCC 25577</name>
    <dbReference type="NCBI Taxonomy" id="997355"/>
    <lineage>
        <taxon>Bacteria</taxon>
        <taxon>Bacillati</taxon>
        <taxon>Actinomycetota</taxon>
        <taxon>Actinomycetes</taxon>
        <taxon>Propionibacteriales</taxon>
        <taxon>Propionibacteriaceae</taxon>
        <taxon>Cutibacterium</taxon>
    </lineage>
</organism>
<reference evidence="1 2" key="1">
    <citation type="submission" date="2011-06" db="EMBL/GenBank/DDBJ databases">
        <authorList>
            <person name="Muzny D."/>
            <person name="Qin X."/>
            <person name="Deng J."/>
            <person name="Jiang H."/>
            <person name="Liu Y."/>
            <person name="Qu J."/>
            <person name="Song X.-Z."/>
            <person name="Zhang L."/>
            <person name="Thornton R."/>
            <person name="Coyle M."/>
            <person name="Francisco L."/>
            <person name="Jackson L."/>
            <person name="Javaid M."/>
            <person name="Korchina V."/>
            <person name="Kovar C."/>
            <person name="Mata R."/>
            <person name="Mathew T."/>
            <person name="Ngo R."/>
            <person name="Nguyen L."/>
            <person name="Nguyen N."/>
            <person name="Okwuonu G."/>
            <person name="Ongeri F."/>
            <person name="Pham C."/>
            <person name="Simmons D."/>
            <person name="Wilczek-Boney K."/>
            <person name="Hale W."/>
            <person name="Jakkamsetti A."/>
            <person name="Pham P."/>
            <person name="Ruth R."/>
            <person name="San Lucas F."/>
            <person name="Warren J."/>
            <person name="Zhang J."/>
            <person name="Zhao Z."/>
            <person name="Zhou C."/>
            <person name="Zhu D."/>
            <person name="Lee S."/>
            <person name="Bess C."/>
            <person name="Blankenburg K."/>
            <person name="Forbes L."/>
            <person name="Fu Q."/>
            <person name="Gubbala S."/>
            <person name="Hirani K."/>
            <person name="Jayaseelan J.C."/>
            <person name="Lara F."/>
            <person name="Munidasa M."/>
            <person name="Palculict T."/>
            <person name="Patil S."/>
            <person name="Pu L.-L."/>
            <person name="Saada N."/>
            <person name="Tang L."/>
            <person name="Weissenberger G."/>
            <person name="Zhu Y."/>
            <person name="Hemphill L."/>
            <person name="Shang Y."/>
            <person name="Youmans B."/>
            <person name="Ayvaz T."/>
            <person name="Ross M."/>
            <person name="Santibanez J."/>
            <person name="Aqrawi P."/>
            <person name="Gross S."/>
            <person name="Joshi V."/>
            <person name="Fowler G."/>
            <person name="Nazareth L."/>
            <person name="Reid J."/>
            <person name="Worley K."/>
            <person name="Petrosino J."/>
            <person name="Highlander S."/>
            <person name="Gibbs R."/>
        </authorList>
    </citation>
    <scope>NUCLEOTIDE SEQUENCE [LARGE SCALE GENOMIC DNA]</scope>
    <source>
        <strain evidence="1 2">ATCC 25577</strain>
    </source>
</reference>
<protein>
    <submittedName>
        <fullName evidence="1">Uncharacterized protein</fullName>
    </submittedName>
</protein>
<dbReference type="Proteomes" id="UP000005332">
    <property type="component" value="Unassembled WGS sequence"/>
</dbReference>
<sequence>MEQYYLSIVTANRYSVYEHDGLDYSSVDSLYDTTWSRMNGVLEGFYGGLLELAGNSSQEERQACVRAFANYLFTRSH</sequence>
<gene>
    <name evidence="1" type="ORF">HMPREF9153_0069</name>
</gene>
<name>G4CU63_9ACTN</name>
<dbReference type="EMBL" id="AGBA01000002">
    <property type="protein sequence ID" value="EGY79190.1"/>
    <property type="molecule type" value="Genomic_DNA"/>
</dbReference>
<evidence type="ECO:0000313" key="1">
    <source>
        <dbReference type="EMBL" id="EGY79190.1"/>
    </source>
</evidence>
<dbReference type="AlphaFoldDB" id="G4CU63"/>
<evidence type="ECO:0000313" key="2">
    <source>
        <dbReference type="Proteomes" id="UP000005332"/>
    </source>
</evidence>
<dbReference type="HOGENOM" id="CLU_2635182_0_0_11"/>